<feature type="signal peptide" evidence="1">
    <location>
        <begin position="1"/>
        <end position="22"/>
    </location>
</feature>
<dbReference type="Proteomes" id="UP000245166">
    <property type="component" value="Unassembled WGS sequence"/>
</dbReference>
<evidence type="ECO:0000313" key="3">
    <source>
        <dbReference type="Proteomes" id="UP000245166"/>
    </source>
</evidence>
<feature type="chain" id="PRO_5015619759" description="Lipoprotein" evidence="1">
    <location>
        <begin position="23"/>
        <end position="191"/>
    </location>
</feature>
<comment type="caution">
    <text evidence="2">The sequence shown here is derived from an EMBL/GenBank/DDBJ whole genome shotgun (WGS) entry which is preliminary data.</text>
</comment>
<accession>A0A2U1ZTJ0</accession>
<reference evidence="2 3" key="1">
    <citation type="submission" date="2018-03" db="EMBL/GenBank/DDBJ databases">
        <title>Genome assembly of novel Miniimonas species PCH200.</title>
        <authorList>
            <person name="Thakur V."/>
            <person name="Kumar V."/>
            <person name="Singh D."/>
        </authorList>
    </citation>
    <scope>NUCLEOTIDE SEQUENCE [LARGE SCALE GENOMIC DNA]</scope>
    <source>
        <strain evidence="2 3">PCH200</strain>
    </source>
</reference>
<name>A0A2U1ZTJ0_9MICO</name>
<evidence type="ECO:0000313" key="2">
    <source>
        <dbReference type="EMBL" id="PWD50305.1"/>
    </source>
</evidence>
<dbReference type="PROSITE" id="PS51257">
    <property type="entry name" value="PROKAR_LIPOPROTEIN"/>
    <property type="match status" value="1"/>
</dbReference>
<organism evidence="2 3">
    <name type="scientific">Serinibacter arcticus</name>
    <dbReference type="NCBI Taxonomy" id="1655435"/>
    <lineage>
        <taxon>Bacteria</taxon>
        <taxon>Bacillati</taxon>
        <taxon>Actinomycetota</taxon>
        <taxon>Actinomycetes</taxon>
        <taxon>Micrococcales</taxon>
        <taxon>Beutenbergiaceae</taxon>
        <taxon>Serinibacter</taxon>
    </lineage>
</organism>
<dbReference type="RefSeq" id="WP_109228688.1">
    <property type="nucleotide sequence ID" value="NZ_PYHR01000002.1"/>
</dbReference>
<evidence type="ECO:0000256" key="1">
    <source>
        <dbReference type="SAM" id="SignalP"/>
    </source>
</evidence>
<keyword evidence="3" id="KW-1185">Reference proteome</keyword>
<protein>
    <recommendedName>
        <fullName evidence="4">Lipoprotein</fullName>
    </recommendedName>
</protein>
<evidence type="ECO:0008006" key="4">
    <source>
        <dbReference type="Google" id="ProtNLM"/>
    </source>
</evidence>
<sequence>MRRHVILSAVLVCFGLSSSACSSDPAVEYEGVTPAEFVQVACSDWLDYHELEETNRDLPLALAGTGEEQRAEALAAGQAQLDRLSAARDAISESTPAVADGADVIAPFVSYYDGRLAVAEPRLEEFTTFPTELSGHDDQVQIEAIDLFQDMSRHGEGAPTNYPFTEVEDEEIIEAYADESSCATLVTVTRY</sequence>
<keyword evidence="1" id="KW-0732">Signal</keyword>
<dbReference type="EMBL" id="PYHR01000002">
    <property type="protein sequence ID" value="PWD50305.1"/>
    <property type="molecule type" value="Genomic_DNA"/>
</dbReference>
<proteinExistence type="predicted"/>
<gene>
    <name evidence="2" type="ORF">C8046_06170</name>
</gene>
<dbReference type="AlphaFoldDB" id="A0A2U1ZTJ0"/>